<name>A0ABQ5MHX4_9FLAO</name>
<organism evidence="1 2">
    <name type="scientific">Neptunitalea lumnitzerae</name>
    <dbReference type="NCBI Taxonomy" id="2965509"/>
    <lineage>
        <taxon>Bacteria</taxon>
        <taxon>Pseudomonadati</taxon>
        <taxon>Bacteroidota</taxon>
        <taxon>Flavobacteriia</taxon>
        <taxon>Flavobacteriales</taxon>
        <taxon>Flavobacteriaceae</taxon>
        <taxon>Neptunitalea</taxon>
    </lineage>
</organism>
<sequence length="262" mass="29804">MVILNSIQEKFHHIAQFLGAFSNSFLPKQSDDSQTAMKWDIGKSALQSQKVSNTYIELSYKDIMLRIKHNDTTYELDLLGVDFDTIKNWIVENLEDFGISAENFTTNLGYKLPTPFNGFVAVDNEDEMAIYTAIEHRNIAQKCLESLAVNGHSKTSEIFVWPHHFDTGMLINKATDDSFEKIIGCGYAIADHICNVPYFYAYAWAKDENLSYTNPTQLSVGQWHIKEDWKGILLPANFTDNITLNSVTSFYNEAVFALTKIL</sequence>
<dbReference type="EMBL" id="BRVO01000001">
    <property type="protein sequence ID" value="GLB49013.1"/>
    <property type="molecule type" value="Genomic_DNA"/>
</dbReference>
<accession>A0ABQ5MHX4</accession>
<dbReference type="RefSeq" id="WP_281764631.1">
    <property type="nucleotide sequence ID" value="NZ_BRVO01000001.1"/>
</dbReference>
<reference evidence="1" key="1">
    <citation type="submission" date="2022-07" db="EMBL/GenBank/DDBJ databases">
        <title>Taxonomy of Novel Oxalotrophic and Methylotrophic Bacteria.</title>
        <authorList>
            <person name="Sahin N."/>
            <person name="Tani A."/>
        </authorList>
    </citation>
    <scope>NUCLEOTIDE SEQUENCE</scope>
    <source>
        <strain evidence="1">Y10</strain>
    </source>
</reference>
<evidence type="ECO:0000313" key="1">
    <source>
        <dbReference type="EMBL" id="GLB49013.1"/>
    </source>
</evidence>
<dbReference type="Proteomes" id="UP001143543">
    <property type="component" value="Unassembled WGS sequence"/>
</dbReference>
<proteinExistence type="predicted"/>
<protein>
    <submittedName>
        <fullName evidence="1">Uncharacterized protein</fullName>
    </submittedName>
</protein>
<keyword evidence="2" id="KW-1185">Reference proteome</keyword>
<evidence type="ECO:0000313" key="2">
    <source>
        <dbReference type="Proteomes" id="UP001143543"/>
    </source>
</evidence>
<gene>
    <name evidence="1" type="ORF">Y10_13810</name>
</gene>
<comment type="caution">
    <text evidence="1">The sequence shown here is derived from an EMBL/GenBank/DDBJ whole genome shotgun (WGS) entry which is preliminary data.</text>
</comment>